<dbReference type="OrthoDB" id="1867012at2759"/>
<keyword evidence="2" id="KW-1185">Reference proteome</keyword>
<evidence type="ECO:0000313" key="1">
    <source>
        <dbReference type="EMBL" id="KAF7249906.1"/>
    </source>
</evidence>
<dbReference type="GO" id="GO:0003735">
    <property type="term" value="F:structural constituent of ribosome"/>
    <property type="evidence" value="ECO:0007669"/>
    <property type="project" value="InterPro"/>
</dbReference>
<dbReference type="Pfam" id="PF01016">
    <property type="entry name" value="Ribosomal_L27"/>
    <property type="match status" value="1"/>
</dbReference>
<comment type="caution">
    <text evidence="1">The sequence shown here is derived from an EMBL/GenBank/DDBJ whole genome shotgun (WGS) entry which is preliminary data.</text>
</comment>
<protein>
    <submittedName>
        <fullName evidence="1">Uncharacterized protein</fullName>
    </submittedName>
</protein>
<proteinExistence type="predicted"/>
<dbReference type="SUPFAM" id="SSF110324">
    <property type="entry name" value="Ribosomal L27 protein-like"/>
    <property type="match status" value="1"/>
</dbReference>
<dbReference type="AlphaFoldDB" id="A0A8S9YTN8"/>
<accession>A0A8S9YTN8</accession>
<organism evidence="1 2">
    <name type="scientific">Paragonimus skrjabini miyazakii</name>
    <dbReference type="NCBI Taxonomy" id="59628"/>
    <lineage>
        <taxon>Eukaryota</taxon>
        <taxon>Metazoa</taxon>
        <taxon>Spiralia</taxon>
        <taxon>Lophotrochozoa</taxon>
        <taxon>Platyhelminthes</taxon>
        <taxon>Trematoda</taxon>
        <taxon>Digenea</taxon>
        <taxon>Plagiorchiida</taxon>
        <taxon>Troglotremata</taxon>
        <taxon>Troglotrematidae</taxon>
        <taxon>Paragonimus</taxon>
    </lineage>
</organism>
<gene>
    <name evidence="1" type="ORF">EG68_09257</name>
</gene>
<dbReference type="EMBL" id="JTDE01005383">
    <property type="protein sequence ID" value="KAF7249906.1"/>
    <property type="molecule type" value="Genomic_DNA"/>
</dbReference>
<sequence>MMDFRVFRILRPILSAKFAQSTRNAGVKKKPNYSDQPARLRPSVRVKTLRGFQFNDGDYVFEGDILVRQLGLEIYPGESVKLDRETWNLVAMCNGRFTISTEQLSPFPDSPLYLAVQKGRTISKPFVHVISDPVEPIFQLKRFL</sequence>
<name>A0A8S9YTN8_9TREM</name>
<reference evidence="1" key="1">
    <citation type="submission" date="2019-07" db="EMBL/GenBank/DDBJ databases">
        <title>Annotation for the trematode Paragonimus miyazaki's.</title>
        <authorList>
            <person name="Choi Y.-J."/>
        </authorList>
    </citation>
    <scope>NUCLEOTIDE SEQUENCE</scope>
    <source>
        <strain evidence="1">Japan</strain>
    </source>
</reference>
<dbReference type="Proteomes" id="UP000822476">
    <property type="component" value="Unassembled WGS sequence"/>
</dbReference>
<dbReference type="InterPro" id="IPR001684">
    <property type="entry name" value="Ribosomal_bL27"/>
</dbReference>
<evidence type="ECO:0000313" key="2">
    <source>
        <dbReference type="Proteomes" id="UP000822476"/>
    </source>
</evidence>
<dbReference type="GO" id="GO:0006412">
    <property type="term" value="P:translation"/>
    <property type="evidence" value="ECO:0007669"/>
    <property type="project" value="InterPro"/>
</dbReference>
<dbReference type="Gene3D" id="2.40.50.100">
    <property type="match status" value="1"/>
</dbReference>
<dbReference type="GO" id="GO:0005840">
    <property type="term" value="C:ribosome"/>
    <property type="evidence" value="ECO:0007669"/>
    <property type="project" value="InterPro"/>
</dbReference>